<dbReference type="PANTHER" id="PTHR13947:SF37">
    <property type="entry name" value="LD18367P"/>
    <property type="match status" value="1"/>
</dbReference>
<keyword evidence="4" id="KW-1185">Reference proteome</keyword>
<name>A0ABY3A249_9GAMM</name>
<dbReference type="InterPro" id="IPR050769">
    <property type="entry name" value="NAT_camello-type"/>
</dbReference>
<dbReference type="EMBL" id="VICF01000001">
    <property type="protein sequence ID" value="TQC76688.1"/>
    <property type="molecule type" value="Genomic_DNA"/>
</dbReference>
<dbReference type="Pfam" id="PF00583">
    <property type="entry name" value="Acetyltransf_1"/>
    <property type="match status" value="1"/>
</dbReference>
<dbReference type="PANTHER" id="PTHR13947">
    <property type="entry name" value="GNAT FAMILY N-ACETYLTRANSFERASE"/>
    <property type="match status" value="1"/>
</dbReference>
<evidence type="ECO:0000259" key="2">
    <source>
        <dbReference type="PROSITE" id="PS51186"/>
    </source>
</evidence>
<evidence type="ECO:0000313" key="3">
    <source>
        <dbReference type="EMBL" id="TQC76688.1"/>
    </source>
</evidence>
<protein>
    <submittedName>
        <fullName evidence="3">GNAT family N-acetyltransferase</fullName>
    </submittedName>
</protein>
<dbReference type="InterPro" id="IPR016181">
    <property type="entry name" value="Acyl_CoA_acyltransferase"/>
</dbReference>
<dbReference type="SUPFAM" id="SSF55729">
    <property type="entry name" value="Acyl-CoA N-acyltransferases (Nat)"/>
    <property type="match status" value="1"/>
</dbReference>
<accession>A0ABY3A249</accession>
<dbReference type="RefSeq" id="WP_141495257.1">
    <property type="nucleotide sequence ID" value="NZ_VICF01000001.1"/>
</dbReference>
<comment type="caution">
    <text evidence="3">The sequence shown here is derived from an EMBL/GenBank/DDBJ whole genome shotgun (WGS) entry which is preliminary data.</text>
</comment>
<dbReference type="InterPro" id="IPR000182">
    <property type="entry name" value="GNAT_dom"/>
</dbReference>
<dbReference type="Proteomes" id="UP000319715">
    <property type="component" value="Unassembled WGS sequence"/>
</dbReference>
<feature type="domain" description="N-acetyltransferase" evidence="2">
    <location>
        <begin position="2"/>
        <end position="149"/>
    </location>
</feature>
<gene>
    <name evidence="3" type="ORF">FK492_01390</name>
</gene>
<evidence type="ECO:0000313" key="4">
    <source>
        <dbReference type="Proteomes" id="UP000319715"/>
    </source>
</evidence>
<sequence>MVKIEHADPRSAESQWLIEKLSAELAAITGDGGNSRASVDTFQGEGALWVIARDAQGTAVGCGALRPVAAGIAELKRMFSDRSLPGIGCALLCALEAAAKTLGYRELWLETRHVNQRAVNFYIRQGYRQRENYGPYRGREEAICLCKTL</sequence>
<evidence type="ECO:0000256" key="1">
    <source>
        <dbReference type="ARBA" id="ARBA00022679"/>
    </source>
</evidence>
<dbReference type="Gene3D" id="3.40.630.30">
    <property type="match status" value="1"/>
</dbReference>
<proteinExistence type="predicted"/>
<keyword evidence="1" id="KW-0808">Transferase</keyword>
<reference evidence="3 4" key="1">
    <citation type="submission" date="2019-06" db="EMBL/GenBank/DDBJ databases">
        <title>Pantoea dispersa Assembly.</title>
        <authorList>
            <person name="Wang J."/>
        </authorList>
    </citation>
    <scope>NUCLEOTIDE SEQUENCE [LARGE SCALE GENOMIC DNA]</scope>
    <source>
        <strain evidence="4">bio</strain>
    </source>
</reference>
<organism evidence="3 4">
    <name type="scientific">Pantoea dispersa</name>
    <dbReference type="NCBI Taxonomy" id="59814"/>
    <lineage>
        <taxon>Bacteria</taxon>
        <taxon>Pseudomonadati</taxon>
        <taxon>Pseudomonadota</taxon>
        <taxon>Gammaproteobacteria</taxon>
        <taxon>Enterobacterales</taxon>
        <taxon>Erwiniaceae</taxon>
        <taxon>Pantoea</taxon>
    </lineage>
</organism>
<dbReference type="PROSITE" id="PS51186">
    <property type="entry name" value="GNAT"/>
    <property type="match status" value="1"/>
</dbReference>